<evidence type="ECO:0000256" key="1">
    <source>
        <dbReference type="SAM" id="MobiDB-lite"/>
    </source>
</evidence>
<dbReference type="EMBL" id="QGUI01000758">
    <property type="protein sequence ID" value="PZM91595.1"/>
    <property type="molecule type" value="Genomic_DNA"/>
</dbReference>
<reference evidence="2" key="1">
    <citation type="submission" date="2018-05" db="EMBL/GenBank/DDBJ databases">
        <authorList>
            <person name="Lanie J.A."/>
            <person name="Ng W.-L."/>
            <person name="Kazmierczak K.M."/>
            <person name="Andrzejewski T.M."/>
            <person name="Davidsen T.M."/>
            <person name="Wayne K.J."/>
            <person name="Tettelin H."/>
            <person name="Glass J.I."/>
            <person name="Rusch D."/>
            <person name="Podicherti R."/>
            <person name="Tsui H.-C.T."/>
            <person name="Winkler M.E."/>
        </authorList>
    </citation>
    <scope>NUCLEOTIDE SEQUENCE</scope>
    <source>
        <strain evidence="2">ZC4RG45</strain>
    </source>
</reference>
<name>A0A2W4J166_9PSEU</name>
<sequence length="125" mass="13765">MTTVQAAEPAEDEEDGVPPETRAEQTSEMSAAEQEALRAALAETAEPSDERAENSAEQTTVTADSVNAPTRVTEPAVAFPPKDLDNPRLSERDRELLRELHEELAKREQQSAQVRLNGWDPGMPR</sequence>
<dbReference type="AlphaFoldDB" id="A0A2W4J166"/>
<feature type="compositionally biased region" description="Low complexity" evidence="1">
    <location>
        <begin position="31"/>
        <end position="45"/>
    </location>
</feature>
<protein>
    <submittedName>
        <fullName evidence="2">Uncharacterized protein</fullName>
    </submittedName>
</protein>
<proteinExistence type="predicted"/>
<organism evidence="2">
    <name type="scientific">Thermocrispum agreste</name>
    <dbReference type="NCBI Taxonomy" id="37925"/>
    <lineage>
        <taxon>Bacteria</taxon>
        <taxon>Bacillati</taxon>
        <taxon>Actinomycetota</taxon>
        <taxon>Actinomycetes</taxon>
        <taxon>Pseudonocardiales</taxon>
        <taxon>Pseudonocardiaceae</taxon>
        <taxon>Thermocrispum</taxon>
    </lineage>
</organism>
<comment type="caution">
    <text evidence="2">The sequence shown here is derived from an EMBL/GenBank/DDBJ whole genome shotgun (WGS) entry which is preliminary data.</text>
</comment>
<feature type="compositionally biased region" description="Polar residues" evidence="1">
    <location>
        <begin position="55"/>
        <end position="70"/>
    </location>
</feature>
<accession>A0A2W4J166</accession>
<evidence type="ECO:0000313" key="2">
    <source>
        <dbReference type="EMBL" id="PZM91595.1"/>
    </source>
</evidence>
<gene>
    <name evidence="2" type="ORF">DIU77_16685</name>
</gene>
<feature type="region of interest" description="Disordered" evidence="1">
    <location>
        <begin position="1"/>
        <end position="89"/>
    </location>
</feature>
<feature type="region of interest" description="Disordered" evidence="1">
    <location>
        <begin position="105"/>
        <end position="125"/>
    </location>
</feature>